<accession>A0A0A2VMM0</accession>
<dbReference type="InterPro" id="IPR001227">
    <property type="entry name" value="Ac_transferase_dom_sf"/>
</dbReference>
<dbReference type="Proteomes" id="UP000030106">
    <property type="component" value="Unassembled WGS sequence"/>
</dbReference>
<dbReference type="Gene3D" id="3.40.50.720">
    <property type="entry name" value="NAD(P)-binding Rossmann-like Domain"/>
    <property type="match status" value="1"/>
</dbReference>
<dbReference type="Gene3D" id="3.50.50.60">
    <property type="entry name" value="FAD/NAD(P)-binding domain"/>
    <property type="match status" value="1"/>
</dbReference>
<dbReference type="Pfam" id="PF00698">
    <property type="entry name" value="Acyl_transf_1"/>
    <property type="match status" value="1"/>
</dbReference>
<dbReference type="AlphaFoldDB" id="A0A0A2VMM0"/>
<dbReference type="SUPFAM" id="SSF52151">
    <property type="entry name" value="FabD/lysophospholipase-like"/>
    <property type="match status" value="1"/>
</dbReference>
<evidence type="ECO:0000256" key="1">
    <source>
        <dbReference type="SAM" id="MobiDB-lite"/>
    </source>
</evidence>
<comment type="caution">
    <text evidence="3">The sequence shown here is derived from an EMBL/GenBank/DDBJ whole genome shotgun (WGS) entry which is preliminary data.</text>
</comment>
<dbReference type="SUPFAM" id="SSF51735">
    <property type="entry name" value="NAD(P)-binding Rossmann-fold domains"/>
    <property type="match status" value="1"/>
</dbReference>
<feature type="region of interest" description="Disordered" evidence="1">
    <location>
        <begin position="1"/>
        <end position="22"/>
    </location>
</feature>
<organism evidence="3 4">
    <name type="scientific">Beauveria bassiana D1-5</name>
    <dbReference type="NCBI Taxonomy" id="1245745"/>
    <lineage>
        <taxon>Eukaryota</taxon>
        <taxon>Fungi</taxon>
        <taxon>Dikarya</taxon>
        <taxon>Ascomycota</taxon>
        <taxon>Pezizomycotina</taxon>
        <taxon>Sordariomycetes</taxon>
        <taxon>Hypocreomycetidae</taxon>
        <taxon>Hypocreales</taxon>
        <taxon>Cordycipitaceae</taxon>
        <taxon>Beauveria</taxon>
    </lineage>
</organism>
<dbReference type="Gene3D" id="3.40.366.10">
    <property type="entry name" value="Malonyl-Coenzyme A Acyl Carrier Protein, domain 2"/>
    <property type="match status" value="1"/>
</dbReference>
<evidence type="ECO:0000313" key="3">
    <source>
        <dbReference type="EMBL" id="KGQ07400.1"/>
    </source>
</evidence>
<dbReference type="OrthoDB" id="429143at2759"/>
<dbReference type="Pfam" id="PF08242">
    <property type="entry name" value="Methyltransf_12"/>
    <property type="match status" value="1"/>
</dbReference>
<name>A0A0A2VMM0_BEABA</name>
<dbReference type="InterPro" id="IPR036291">
    <property type="entry name" value="NAD(P)-bd_dom_sf"/>
</dbReference>
<dbReference type="EMBL" id="ANFO01000690">
    <property type="protein sequence ID" value="KGQ07400.1"/>
    <property type="molecule type" value="Genomic_DNA"/>
</dbReference>
<dbReference type="Gene3D" id="3.40.50.150">
    <property type="entry name" value="Vaccinia Virus protein VP39"/>
    <property type="match status" value="1"/>
</dbReference>
<dbReference type="SUPFAM" id="SSF51905">
    <property type="entry name" value="FAD/NAD(P)-binding domain"/>
    <property type="match status" value="1"/>
</dbReference>
<dbReference type="Pfam" id="PF01266">
    <property type="entry name" value="DAO"/>
    <property type="match status" value="1"/>
</dbReference>
<dbReference type="GO" id="GO:0016740">
    <property type="term" value="F:transferase activity"/>
    <property type="evidence" value="ECO:0007669"/>
    <property type="project" value="InterPro"/>
</dbReference>
<dbReference type="InterPro" id="IPR036188">
    <property type="entry name" value="FAD/NAD-bd_sf"/>
</dbReference>
<dbReference type="InterPro" id="IPR006076">
    <property type="entry name" value="FAD-dep_OxRdtase"/>
</dbReference>
<reference evidence="3 4" key="1">
    <citation type="submission" date="2012-10" db="EMBL/GenBank/DDBJ databases">
        <title>Genome sequencing and analysis of entomopathogenic fungi Beauveria bassiana D1-5.</title>
        <authorList>
            <person name="Li Q."/>
            <person name="Wang L."/>
            <person name="Zhang Z."/>
            <person name="Wang Q."/>
            <person name="Ren J."/>
            <person name="Wang M."/>
            <person name="Xu W."/>
            <person name="Wang J."/>
            <person name="Lu Y."/>
            <person name="Du Q."/>
            <person name="Sun Z."/>
        </authorList>
    </citation>
    <scope>NUCLEOTIDE SEQUENCE [LARGE SCALE GENOMIC DNA]</scope>
    <source>
        <strain evidence="3 4">D1-5</strain>
    </source>
</reference>
<dbReference type="InterPro" id="IPR014043">
    <property type="entry name" value="Acyl_transferase_dom"/>
</dbReference>
<dbReference type="InterPro" id="IPR016035">
    <property type="entry name" value="Acyl_Trfase/lysoPLipase"/>
</dbReference>
<dbReference type="SMART" id="SM00827">
    <property type="entry name" value="PKS_AT"/>
    <property type="match status" value="1"/>
</dbReference>
<dbReference type="SUPFAM" id="SSF53335">
    <property type="entry name" value="S-adenosyl-L-methionine-dependent methyltransferases"/>
    <property type="match status" value="1"/>
</dbReference>
<dbReference type="eggNOG" id="ENOG502QUK9">
    <property type="taxonomic scope" value="Eukaryota"/>
</dbReference>
<dbReference type="InterPro" id="IPR002347">
    <property type="entry name" value="SDR_fam"/>
</dbReference>
<sequence length="883" mass="96759">MTQIKRQEGQAELPTPESTHSYWHRDPSLALLGHRTTDKLPEQADVVVVGSGITGAFAARELVDGGRDVLMLEAREACWGATGRNGGHCHPMIFITKPNVVQFELDNYFFLRDLVSAHQVPCDWESTGAVCRLATEDEAEAARENVRLLRRYHPSLADKVRYVEDQRELAELRVPGARAAVLHPHAAKLWPYKLVAWVLETLLVGKNDDDESARPRRVKFNLQTTTPVTNLQRYGGSWVLHTPRGQVVAKQVLLATNGYTSHLLPRMTGLIRPTRGQISALRPPPGGHTPLRRTYIWSTAEGADDYLVQRDDDDDENGVLILGGERTGDAEPRSHTSRDDVVDDEISARLRRGLHGAIELRPGKEELEELRATYEWTGIMGYSRDGHPWVGQVPEVLGGKEGGLYVSAGYTGHGMPVAARSGVAAARIMMGRGTGDVRLPHEFVISEKRVKEAERAVLPQTLEEEIRMNAFWIEQQAEHASYHVIIGSRDQERGEAALALLSNLAELKGTVSLIQLDVTDDASVDAAAASIMASHGRLDVLVNNAGIVVRGEARDAARRIFQTNVIGYISVTEAFLPLLRQAPKPRLVFLSSSLGSLTHASNPESKYYASRATEYRAATAARNMIMNQYWVRLQQDGSGKKFLVHGADPGQVATNLFDTPEQLRARGAAEPEVGGERVASIIRGQRDADAGRVCAEYGVVPCGQGAQWPRMARGLVLGHPVFPQTIDELDHVLQTLRNPPTWRLRDKLLKPKSSSQVSQPELSQSLTTAVQIGLVKILTCLGITADAVIGHSSGEIAAAFAAGIVSSRDAIIVSYAPNMEYKVFDISQAPTEQGLQPGSYDIVIANNVIHATPNLNATLTNLRTLLRDGGHLLKTALWTFRLA</sequence>
<dbReference type="InterPro" id="IPR029063">
    <property type="entry name" value="SAM-dependent_MTases_sf"/>
</dbReference>
<dbReference type="GO" id="GO:0005737">
    <property type="term" value="C:cytoplasm"/>
    <property type="evidence" value="ECO:0007669"/>
    <property type="project" value="TreeGrafter"/>
</dbReference>
<feature type="domain" description="Malonyl-CoA:ACP transacylase (MAT)" evidence="2">
    <location>
        <begin position="700"/>
        <end position="882"/>
    </location>
</feature>
<dbReference type="STRING" id="1245745.A0A0A2VMM0"/>
<gene>
    <name evidence="3" type="ORF">BBAD15_g7274</name>
</gene>
<dbReference type="Gene3D" id="3.30.9.10">
    <property type="entry name" value="D-Amino Acid Oxidase, subunit A, domain 2"/>
    <property type="match status" value="1"/>
</dbReference>
<dbReference type="PANTHER" id="PTHR13847">
    <property type="entry name" value="SARCOSINE DEHYDROGENASE-RELATED"/>
    <property type="match status" value="1"/>
</dbReference>
<dbReference type="PANTHER" id="PTHR13847:SF129">
    <property type="entry name" value="FAD DEPENDENT OXIDOREDUCTASE"/>
    <property type="match status" value="1"/>
</dbReference>
<protein>
    <submittedName>
        <fullName evidence="3">Lovastatin nonaketide synthase</fullName>
    </submittedName>
</protein>
<proteinExistence type="predicted"/>
<dbReference type="Pfam" id="PF00106">
    <property type="entry name" value="adh_short"/>
    <property type="match status" value="1"/>
</dbReference>
<dbReference type="InterPro" id="IPR013217">
    <property type="entry name" value="Methyltransf_12"/>
</dbReference>
<dbReference type="HOGENOM" id="CLU_326241_0_0_1"/>
<evidence type="ECO:0000313" key="4">
    <source>
        <dbReference type="Proteomes" id="UP000030106"/>
    </source>
</evidence>
<evidence type="ECO:0000259" key="2">
    <source>
        <dbReference type="SMART" id="SM00827"/>
    </source>
</evidence>